<name>A0A151UEZ4_CAJCA</name>
<gene>
    <name evidence="1" type="ORF">KK1_048890</name>
</gene>
<evidence type="ECO:0008006" key="3">
    <source>
        <dbReference type="Google" id="ProtNLM"/>
    </source>
</evidence>
<reference evidence="1" key="1">
    <citation type="journal article" date="2012" name="Nat. Biotechnol.">
        <title>Draft genome sequence of pigeonpea (Cajanus cajan), an orphan legume crop of resource-poor farmers.</title>
        <authorList>
            <person name="Varshney R.K."/>
            <person name="Chen W."/>
            <person name="Li Y."/>
            <person name="Bharti A.K."/>
            <person name="Saxena R.K."/>
            <person name="Schlueter J.A."/>
            <person name="Donoghue M.T."/>
            <person name="Azam S."/>
            <person name="Fan G."/>
            <person name="Whaley A.M."/>
            <person name="Farmer A.D."/>
            <person name="Sheridan J."/>
            <person name="Iwata A."/>
            <person name="Tuteja R."/>
            <person name="Penmetsa R.V."/>
            <person name="Wu W."/>
            <person name="Upadhyaya H.D."/>
            <person name="Yang S.P."/>
            <person name="Shah T."/>
            <person name="Saxena K.B."/>
            <person name="Michael T."/>
            <person name="McCombie W.R."/>
            <person name="Yang B."/>
            <person name="Zhang G."/>
            <person name="Yang H."/>
            <person name="Wang J."/>
            <person name="Spillane C."/>
            <person name="Cook D.R."/>
            <person name="May G.D."/>
            <person name="Xu X."/>
            <person name="Jackson S.A."/>
        </authorList>
    </citation>
    <scope>NUCLEOTIDE SEQUENCE [LARGE SCALE GENOMIC DNA]</scope>
</reference>
<dbReference type="Gramene" id="C.cajan_47516.t">
    <property type="protein sequence ID" value="C.cajan_47516.t"/>
    <property type="gene ID" value="C.cajan_47516"/>
</dbReference>
<sequence>FFGKDDVEAYLDWEMKVEQLFVCHKVSEERKVPFATLSFQGHAMYWWTSLERERRLHNDLLIQYWKTIHNCLTNEITLTHKEKKFLLYPLSPQQVVEDQAQMKIKRKEEKEKKKSICLGKSEEEVVSSKGVMTKEDCFITRNPTKNILFIHKDLNSYPHDAKRRFTNPLSLKKRNLNFKIS</sequence>
<comment type="caution">
    <text evidence="1">The sequence shown here is derived from an EMBL/GenBank/DDBJ whole genome shotgun (WGS) entry which is preliminary data.</text>
</comment>
<evidence type="ECO:0000313" key="1">
    <source>
        <dbReference type="EMBL" id="KYP77839.1"/>
    </source>
</evidence>
<dbReference type="EMBL" id="AGCT01034834">
    <property type="protein sequence ID" value="KYP77839.1"/>
    <property type="molecule type" value="Genomic_DNA"/>
</dbReference>
<dbReference type="Proteomes" id="UP000075243">
    <property type="component" value="Unassembled WGS sequence"/>
</dbReference>
<proteinExistence type="predicted"/>
<dbReference type="OMA" id="SHCALLW"/>
<accession>A0A151UEZ4</accession>
<feature type="non-terminal residue" evidence="1">
    <location>
        <position position="1"/>
    </location>
</feature>
<organism evidence="1 2">
    <name type="scientific">Cajanus cajan</name>
    <name type="common">Pigeon pea</name>
    <name type="synonym">Cajanus indicus</name>
    <dbReference type="NCBI Taxonomy" id="3821"/>
    <lineage>
        <taxon>Eukaryota</taxon>
        <taxon>Viridiplantae</taxon>
        <taxon>Streptophyta</taxon>
        <taxon>Embryophyta</taxon>
        <taxon>Tracheophyta</taxon>
        <taxon>Spermatophyta</taxon>
        <taxon>Magnoliopsida</taxon>
        <taxon>eudicotyledons</taxon>
        <taxon>Gunneridae</taxon>
        <taxon>Pentapetalae</taxon>
        <taxon>rosids</taxon>
        <taxon>fabids</taxon>
        <taxon>Fabales</taxon>
        <taxon>Fabaceae</taxon>
        <taxon>Papilionoideae</taxon>
        <taxon>50 kb inversion clade</taxon>
        <taxon>NPAAA clade</taxon>
        <taxon>indigoferoid/millettioid clade</taxon>
        <taxon>Phaseoleae</taxon>
        <taxon>Cajanus</taxon>
    </lineage>
</organism>
<keyword evidence="2" id="KW-1185">Reference proteome</keyword>
<protein>
    <recommendedName>
        <fullName evidence="3">Retrotransposon gag domain-containing protein</fullName>
    </recommendedName>
</protein>
<dbReference type="AlphaFoldDB" id="A0A151UEZ4"/>
<evidence type="ECO:0000313" key="2">
    <source>
        <dbReference type="Proteomes" id="UP000075243"/>
    </source>
</evidence>